<reference evidence="9 10" key="1">
    <citation type="submission" date="2020-02" db="EMBL/GenBank/DDBJ databases">
        <title>Genome analysis of Thermosulfuriphilus ammonigenes ST65T, an anaerobic thermophilic chemolithoautotrophic bacterium isolated from a deep-sea hydrothermal vent.</title>
        <authorList>
            <person name="Slobodkina G."/>
            <person name="Allioux M."/>
            <person name="Merkel A."/>
            <person name="Alain K."/>
            <person name="Jebbar M."/>
            <person name="Slobodkin A."/>
        </authorList>
    </citation>
    <scope>NUCLEOTIDE SEQUENCE [LARGE SCALE GENOMIC DNA]</scope>
    <source>
        <strain evidence="9 10">ST65</strain>
    </source>
</reference>
<sequence length="446" mass="48948">MKAFVVSGTHSGCGKTTVSLALMAALVRRGYRVAPFKVGPDFIDPGHHRQVCGHPSYNLDQWMIPLEENRRFLQGAALWAQVAVVEGVMGLFDGASAREDTGSTAALAKALGLPVVLVVDARRQARSIAALIRGFEAFDPRLQLAGVILNQVGSKRHESLLSEAIETYCQIKLLGTLPRREDLSLPSRHLGLVDAGSFHLGTELLDRLACWVEEGVDLDRLLSLAKDISPGSFFSPSSDSGPLVAYAFDEAFSFYYQANLEALSRAGARLRPFSPLREELPSETRAVYLGGGYPELFADALTENKKILHDLRQAAASGIPIYAECGGFMFLCRGLRQKGRLIPWAGIFPFEVEMGQRYRALGYREVLFLKDNFLGPAGCRARGHEFHYSHLLGHYQGPRIYRLFDARGRELGTEGFLREKALGSYVHLHFASNPLLASSLVAAAQG</sequence>
<dbReference type="AlphaFoldDB" id="A0A6G7PXA5"/>
<evidence type="ECO:0000256" key="2">
    <source>
        <dbReference type="ARBA" id="ARBA00022573"/>
    </source>
</evidence>
<dbReference type="KEGG" id="tav:G4V39_07665"/>
<keyword evidence="6 8" id="KW-0460">Magnesium</keyword>
<evidence type="ECO:0000256" key="6">
    <source>
        <dbReference type="ARBA" id="ARBA00022842"/>
    </source>
</evidence>
<dbReference type="PANTHER" id="PTHR43873:SF1">
    <property type="entry name" value="COBYRINATE A,C-DIAMIDE SYNTHASE"/>
    <property type="match status" value="1"/>
</dbReference>
<keyword evidence="3 8" id="KW-0436">Ligase</keyword>
<keyword evidence="5 8" id="KW-0067">ATP-binding</keyword>
<dbReference type="EC" id="6.3.5.11" evidence="8"/>
<comment type="similarity">
    <text evidence="8">Belongs to the CobB/CbiA family.</text>
</comment>
<evidence type="ECO:0000256" key="3">
    <source>
        <dbReference type="ARBA" id="ARBA00022598"/>
    </source>
</evidence>
<organism evidence="9 10">
    <name type="scientific">Thermosulfuriphilus ammonigenes</name>
    <dbReference type="NCBI Taxonomy" id="1936021"/>
    <lineage>
        <taxon>Bacteria</taxon>
        <taxon>Pseudomonadati</taxon>
        <taxon>Thermodesulfobacteriota</taxon>
        <taxon>Thermodesulfobacteria</taxon>
        <taxon>Thermodesulfobacteriales</taxon>
        <taxon>Thermodesulfobacteriaceae</taxon>
        <taxon>Thermosulfuriphilus</taxon>
    </lineage>
</organism>
<feature type="site" description="Increases nucleophilicity of active site Cys" evidence="8">
    <location>
        <position position="427"/>
    </location>
</feature>
<keyword evidence="4 8" id="KW-0547">Nucleotide-binding</keyword>
<dbReference type="GO" id="GO:0009236">
    <property type="term" value="P:cobalamin biosynthetic process"/>
    <property type="evidence" value="ECO:0007669"/>
    <property type="project" value="UniProtKB-UniRule"/>
</dbReference>
<comment type="miscellaneous">
    <text evidence="8">The a and c carboxylates of cobyrinate are activated for nucleophilic attack via formation of a phosphorylated intermediate by ATP. CbiA catalyzes first the amidation of the c-carboxylate, and then that of the a-carboxylate.</text>
</comment>
<comment type="cofactor">
    <cofactor evidence="1 8">
        <name>Mg(2+)</name>
        <dbReference type="ChEBI" id="CHEBI:18420"/>
    </cofactor>
</comment>
<dbReference type="UniPathway" id="UPA00148">
    <property type="reaction ID" value="UER00231"/>
</dbReference>
<dbReference type="InterPro" id="IPR011698">
    <property type="entry name" value="GATase_3"/>
</dbReference>
<comment type="pathway">
    <text evidence="8">Cofactor biosynthesis; adenosylcobalamin biosynthesis; cob(II)yrinate a,c-diamide from sirohydrochlorin (anaerobic route): step 10/10.</text>
</comment>
<evidence type="ECO:0000256" key="7">
    <source>
        <dbReference type="ARBA" id="ARBA00022962"/>
    </source>
</evidence>
<comment type="catalytic activity">
    <reaction evidence="8">
        <text>cob(II)yrinate + 2 L-glutamine + 2 ATP + 2 H2O = cob(II)yrinate a,c diamide + 2 L-glutamate + 2 ADP + 2 phosphate + 2 H(+)</text>
        <dbReference type="Rhea" id="RHEA:26289"/>
        <dbReference type="ChEBI" id="CHEBI:15377"/>
        <dbReference type="ChEBI" id="CHEBI:15378"/>
        <dbReference type="ChEBI" id="CHEBI:29985"/>
        <dbReference type="ChEBI" id="CHEBI:30616"/>
        <dbReference type="ChEBI" id="CHEBI:43474"/>
        <dbReference type="ChEBI" id="CHEBI:58359"/>
        <dbReference type="ChEBI" id="CHEBI:58537"/>
        <dbReference type="ChEBI" id="CHEBI:58894"/>
        <dbReference type="ChEBI" id="CHEBI:456216"/>
        <dbReference type="EC" id="6.3.5.11"/>
    </reaction>
</comment>
<keyword evidence="7 8" id="KW-0315">Glutamine amidotransferase</keyword>
<dbReference type="Pfam" id="PF07685">
    <property type="entry name" value="GATase_3"/>
    <property type="match status" value="1"/>
</dbReference>
<dbReference type="RefSeq" id="WP_166032369.1">
    <property type="nucleotide sequence ID" value="NZ_CP048877.1"/>
</dbReference>
<keyword evidence="2 8" id="KW-0169">Cobalamin biosynthesis</keyword>
<feature type="active site" description="Nucleophile" evidence="8">
    <location>
        <position position="325"/>
    </location>
</feature>
<accession>A0A6G7PXA5</accession>
<comment type="function">
    <text evidence="8">Catalyzes the ATP-dependent amidation of the two carboxylate groups at positions a and c of cobyrinate, using either L-glutamine or ammonia as the nitrogen source.</text>
</comment>
<dbReference type="PROSITE" id="PS51274">
    <property type="entry name" value="GATASE_COBBQ"/>
    <property type="match status" value="1"/>
</dbReference>
<dbReference type="NCBIfam" id="NF002204">
    <property type="entry name" value="PRK01077.1"/>
    <property type="match status" value="1"/>
</dbReference>
<name>A0A6G7PXA5_9BACT</name>
<dbReference type="SUPFAM" id="SSF52317">
    <property type="entry name" value="Class I glutamine amidotransferase-like"/>
    <property type="match status" value="1"/>
</dbReference>
<dbReference type="Pfam" id="PF01656">
    <property type="entry name" value="CbiA"/>
    <property type="match status" value="1"/>
</dbReference>
<keyword evidence="10" id="KW-1185">Reference proteome</keyword>
<evidence type="ECO:0000256" key="8">
    <source>
        <dbReference type="HAMAP-Rule" id="MF_00027"/>
    </source>
</evidence>
<dbReference type="NCBIfam" id="TIGR00379">
    <property type="entry name" value="cobB"/>
    <property type="match status" value="1"/>
</dbReference>
<evidence type="ECO:0000256" key="1">
    <source>
        <dbReference type="ARBA" id="ARBA00001946"/>
    </source>
</evidence>
<dbReference type="HAMAP" id="MF_00027">
    <property type="entry name" value="CobB_CbiA"/>
    <property type="match status" value="1"/>
</dbReference>
<gene>
    <name evidence="8" type="primary">cbiA</name>
    <name evidence="9" type="ORF">G4V39_07665</name>
</gene>
<evidence type="ECO:0000313" key="9">
    <source>
        <dbReference type="EMBL" id="QIJ72151.1"/>
    </source>
</evidence>
<dbReference type="InterPro" id="IPR002586">
    <property type="entry name" value="CobQ/CobB/MinD/ParA_Nub-bd_dom"/>
</dbReference>
<protein>
    <recommendedName>
        <fullName evidence="8">Cobyrinate a,c-diamide synthase</fullName>
        <ecNumber evidence="8">6.3.5.11</ecNumber>
    </recommendedName>
    <alternativeName>
        <fullName evidence="8">Cobyrinic acid a,c-diamide synthetase</fullName>
    </alternativeName>
</protein>
<dbReference type="InterPro" id="IPR027417">
    <property type="entry name" value="P-loop_NTPase"/>
</dbReference>
<dbReference type="Gene3D" id="3.40.50.300">
    <property type="entry name" value="P-loop containing nucleotide triphosphate hydrolases"/>
    <property type="match status" value="2"/>
</dbReference>
<dbReference type="CDD" id="cd05388">
    <property type="entry name" value="CobB_N"/>
    <property type="match status" value="1"/>
</dbReference>
<comment type="domain">
    <text evidence="8">Comprises of two domains. The C-terminal domain contains the binding site for glutamine and catalyzes the hydrolysis of this substrate to glutamate and ammonia. The N-terminal domain is anticipated to bind ATP and cobyrinate and catalyzes the ultimate synthesis of the diamide product. The ammonia produced via the glutaminase domain is probably translocated to the adjacent domain via a molecular tunnel, where it reacts with an activated intermediate.</text>
</comment>
<dbReference type="GO" id="GO:0042242">
    <property type="term" value="F:cobyrinic acid a,c-diamide synthase activity"/>
    <property type="evidence" value="ECO:0007669"/>
    <property type="project" value="UniProtKB-UniRule"/>
</dbReference>
<dbReference type="GO" id="GO:0005524">
    <property type="term" value="F:ATP binding"/>
    <property type="evidence" value="ECO:0007669"/>
    <property type="project" value="UniProtKB-UniRule"/>
</dbReference>
<dbReference type="InterPro" id="IPR004484">
    <property type="entry name" value="CbiA/CobB_synth"/>
</dbReference>
<dbReference type="EMBL" id="CP048877">
    <property type="protein sequence ID" value="QIJ72151.1"/>
    <property type="molecule type" value="Genomic_DNA"/>
</dbReference>
<dbReference type="Gene3D" id="3.40.50.880">
    <property type="match status" value="1"/>
</dbReference>
<dbReference type="SUPFAM" id="SSF52540">
    <property type="entry name" value="P-loop containing nucleoside triphosphate hydrolases"/>
    <property type="match status" value="1"/>
</dbReference>
<dbReference type="InterPro" id="IPR029062">
    <property type="entry name" value="Class_I_gatase-like"/>
</dbReference>
<dbReference type="CDD" id="cd03130">
    <property type="entry name" value="GATase1_CobB"/>
    <property type="match status" value="1"/>
</dbReference>
<evidence type="ECO:0000313" key="10">
    <source>
        <dbReference type="Proteomes" id="UP000502179"/>
    </source>
</evidence>
<dbReference type="Proteomes" id="UP000502179">
    <property type="component" value="Chromosome"/>
</dbReference>
<dbReference type="PANTHER" id="PTHR43873">
    <property type="entry name" value="COBYRINATE A,C-DIAMIDE SYNTHASE"/>
    <property type="match status" value="1"/>
</dbReference>
<proteinExistence type="inferred from homology"/>
<evidence type="ECO:0000256" key="5">
    <source>
        <dbReference type="ARBA" id="ARBA00022840"/>
    </source>
</evidence>
<evidence type="ECO:0000256" key="4">
    <source>
        <dbReference type="ARBA" id="ARBA00022741"/>
    </source>
</evidence>